<gene>
    <name evidence="1" type="ORF">UFOVP790_15</name>
</gene>
<proteinExistence type="predicted"/>
<reference evidence="1" key="1">
    <citation type="submission" date="2020-04" db="EMBL/GenBank/DDBJ databases">
        <authorList>
            <person name="Chiriac C."/>
            <person name="Salcher M."/>
            <person name="Ghai R."/>
            <person name="Kavagutti S V."/>
        </authorList>
    </citation>
    <scope>NUCLEOTIDE SEQUENCE</scope>
</reference>
<evidence type="ECO:0000313" key="1">
    <source>
        <dbReference type="EMBL" id="CAB4161780.1"/>
    </source>
</evidence>
<sequence>MSLPATISVSFDFSQGATFGYPFTIGDPINGVIGVSQFAATEVPDPVVDLSSTTRSIKIQRGRNIMRDTYETGTCTVRVIDETGAFNPQNPLSPYAGYLTPLRKIRVAATTATTQHFLFSGYVDSYKYSFPTGQELGYVDIVCSDAFRLFQMANIASVTGATAGQTTGTRITKILDQVSFPTSMRITDTGSTTVQVDPGTARTSLQALKAAEFAEQGAFFIRTDGTAEFKDRNDVVGSLAATPIEFNQTTGIPYSDLRYAFDDKLIINQASMTRIGGTAQVVANVDSSAKYFPHGTTLTEMIPETDAQVLDIAKIYVATRAETSIRIDAMTVDLLDTDVPTDTMIGLDYFDNVEITNVQENGSTIVKTLQVQGLAWDITPNSMKCTVTTLEPIVEGFIIGSSTYGIIGQSIMGY</sequence>
<organism evidence="1">
    <name type="scientific">uncultured Caudovirales phage</name>
    <dbReference type="NCBI Taxonomy" id="2100421"/>
    <lineage>
        <taxon>Viruses</taxon>
        <taxon>Duplodnaviria</taxon>
        <taxon>Heunggongvirae</taxon>
        <taxon>Uroviricota</taxon>
        <taxon>Caudoviricetes</taxon>
        <taxon>Peduoviridae</taxon>
        <taxon>Maltschvirus</taxon>
        <taxon>Maltschvirus maltsch</taxon>
    </lineage>
</organism>
<protein>
    <submittedName>
        <fullName evidence="1">Uncharacterized protein</fullName>
    </submittedName>
</protein>
<dbReference type="EMBL" id="LR796721">
    <property type="protein sequence ID" value="CAB4161780.1"/>
    <property type="molecule type" value="Genomic_DNA"/>
</dbReference>
<accession>A0A6J5NPN1</accession>
<name>A0A6J5NPN1_9CAUD</name>